<comment type="caution">
    <text evidence="2">The sequence shown here is derived from an EMBL/GenBank/DDBJ whole genome shotgun (WGS) entry which is preliminary data.</text>
</comment>
<protein>
    <submittedName>
        <fullName evidence="2">Cbb3-type cytochrome c oxidase subunit 3</fullName>
    </submittedName>
</protein>
<evidence type="ECO:0000313" key="3">
    <source>
        <dbReference type="Proteomes" id="UP000265431"/>
    </source>
</evidence>
<keyword evidence="1" id="KW-1133">Transmembrane helix</keyword>
<dbReference type="RefSeq" id="WP_119379780.1">
    <property type="nucleotide sequence ID" value="NZ_QWGB01000005.1"/>
</dbReference>
<dbReference type="InterPro" id="IPR008621">
    <property type="entry name" value="Cbb3-typ_cyt_oxidase_comp"/>
</dbReference>
<evidence type="ECO:0000313" key="2">
    <source>
        <dbReference type="EMBL" id="RIJ24591.1"/>
    </source>
</evidence>
<name>A0A399R1E4_9PROT</name>
<dbReference type="Pfam" id="PF05545">
    <property type="entry name" value="FixQ"/>
    <property type="match status" value="1"/>
</dbReference>
<keyword evidence="1" id="KW-0472">Membrane</keyword>
<dbReference type="EMBL" id="QWGB01000005">
    <property type="protein sequence ID" value="RIJ24591.1"/>
    <property type="molecule type" value="Genomic_DNA"/>
</dbReference>
<accession>A0A399R1E4</accession>
<feature type="transmembrane region" description="Helical" evidence="1">
    <location>
        <begin position="12"/>
        <end position="30"/>
    </location>
</feature>
<reference evidence="2 3" key="1">
    <citation type="submission" date="2018-08" db="EMBL/GenBank/DDBJ databases">
        <title>Henriciella mobilis sp. nov., isolated from seawater.</title>
        <authorList>
            <person name="Cheng H."/>
            <person name="Wu Y.-H."/>
            <person name="Xu X.-W."/>
            <person name="Guo L.-L."/>
        </authorList>
    </citation>
    <scope>NUCLEOTIDE SEQUENCE [LARGE SCALE GENOMIC DNA]</scope>
    <source>
        <strain evidence="2 3">CCUG66934</strain>
    </source>
</reference>
<keyword evidence="3" id="KW-1185">Reference proteome</keyword>
<gene>
    <name evidence="2" type="ORF">D1224_10295</name>
</gene>
<evidence type="ECO:0000256" key="1">
    <source>
        <dbReference type="SAM" id="Phobius"/>
    </source>
</evidence>
<dbReference type="AlphaFoldDB" id="A0A399R1E4"/>
<dbReference type="OrthoDB" id="7173870at2"/>
<dbReference type="Proteomes" id="UP000265431">
    <property type="component" value="Unassembled WGS sequence"/>
</dbReference>
<proteinExistence type="predicted"/>
<dbReference type="CDD" id="cd01324">
    <property type="entry name" value="cbb3_Oxidase_CcoQ"/>
    <property type="match status" value="1"/>
</dbReference>
<sequence length="53" mass="5857">MYETLSSFAQTGGLIYFVAIFGAVLAYALWPKNQKKFDKAASLPLSDREPGDE</sequence>
<keyword evidence="1" id="KW-0812">Transmembrane</keyword>
<organism evidence="2 3">
    <name type="scientific">Henriciella barbarensis</name>
    <dbReference type="NCBI Taxonomy" id="86342"/>
    <lineage>
        <taxon>Bacteria</taxon>
        <taxon>Pseudomonadati</taxon>
        <taxon>Pseudomonadota</taxon>
        <taxon>Alphaproteobacteria</taxon>
        <taxon>Hyphomonadales</taxon>
        <taxon>Hyphomonadaceae</taxon>
        <taxon>Henriciella</taxon>
    </lineage>
</organism>